<dbReference type="PANTHER" id="PTHR34792:SF1">
    <property type="entry name" value="OS02G0121500 PROTEIN"/>
    <property type="match status" value="1"/>
</dbReference>
<organism evidence="2 3">
    <name type="scientific">Camellia sinensis var. sinensis</name>
    <name type="common">China tea</name>
    <dbReference type="NCBI Taxonomy" id="542762"/>
    <lineage>
        <taxon>Eukaryota</taxon>
        <taxon>Viridiplantae</taxon>
        <taxon>Streptophyta</taxon>
        <taxon>Embryophyta</taxon>
        <taxon>Tracheophyta</taxon>
        <taxon>Spermatophyta</taxon>
        <taxon>Magnoliopsida</taxon>
        <taxon>eudicotyledons</taxon>
        <taxon>Gunneridae</taxon>
        <taxon>Pentapetalae</taxon>
        <taxon>asterids</taxon>
        <taxon>Ericales</taxon>
        <taxon>Theaceae</taxon>
        <taxon>Camellia</taxon>
    </lineage>
</organism>
<proteinExistence type="predicted"/>
<protein>
    <submittedName>
        <fullName evidence="2">Uncharacterized protein</fullName>
    </submittedName>
</protein>
<sequence>MDKNRDMRRGGASRSSPANRQVIKQSGMDNNFEGTVFSKKLKKERMRRLSVVGKVNSSNENGEMGCAGSEFEDEIRNTTSISKRFRFPQKVFHECNTVDHASVPRKLRSAMKKRNRESISPPFPDKKETNHGTNGVELPGIKKSRLNVVVISSSEFQILFYNFPQYAILCLTPELNLQQPEDPDGSPSRPITKDEEEVVETLYALADMFPNNNKNGLDGELEKPKSYPSPEGESSRPACEDYAAPEKEEDSKSLCLSTTSEAEAVNPSLLEGSAQDSVEVKCLKESSQPGFPNSTQLLTELDNTISQRNVQAMFPMSKSEPICGKQACSSVGCNVQSELSLETGSKLPKHEEAAACVRKPEIAVGKAAVVSSQHELHHTLKESSALWPGLSSAASNGDGTQRPSLKLSTPKIPAWLGMTASATQPGSLDNGVLTVKDSRALVARKKKSWKRCSAHVYICRLIKVLEIAEKTGRLPMQPTQLILNEGPNGVLSTPNSLNGVRTGLNGAVSAYNTVGSPAEKNPDEVRNVNLFHTRLLQDQQQASTLLPLNSPQKQCYDFLSLSAGGGGGRGCSGVGATNRIDQIGGGLDPLTQFHSPYMQSLEQNHTIMQFSLPQNRFSSTPFSDHLSLAASKQVQMQPPPYLGSSILGPPYLGNAASPKQQQQQRMWTAQLAAQYKPVGLAASHTPSWQNGKQDPSLAIHYVQSIPPHPSHHSLEVLGPRYAPISQQQLIGVTSSLPSSRYKGQYQVNGVGSYPDTALPLQLLCNEHF</sequence>
<comment type="caution">
    <text evidence="2">The sequence shown here is derived from an EMBL/GenBank/DDBJ whole genome shotgun (WGS) entry which is preliminary data.</text>
</comment>
<dbReference type="AlphaFoldDB" id="A0A4S4D7Z9"/>
<evidence type="ECO:0000313" key="3">
    <source>
        <dbReference type="Proteomes" id="UP000306102"/>
    </source>
</evidence>
<feature type="compositionally biased region" description="Polar residues" evidence="1">
    <location>
        <begin position="13"/>
        <end position="31"/>
    </location>
</feature>
<reference evidence="2 3" key="1">
    <citation type="journal article" date="2018" name="Proc. Natl. Acad. Sci. U.S.A.">
        <title>Draft genome sequence of Camellia sinensis var. sinensis provides insights into the evolution of the tea genome and tea quality.</title>
        <authorList>
            <person name="Wei C."/>
            <person name="Yang H."/>
            <person name="Wang S."/>
            <person name="Zhao J."/>
            <person name="Liu C."/>
            <person name="Gao L."/>
            <person name="Xia E."/>
            <person name="Lu Y."/>
            <person name="Tai Y."/>
            <person name="She G."/>
            <person name="Sun J."/>
            <person name="Cao H."/>
            <person name="Tong W."/>
            <person name="Gao Q."/>
            <person name="Li Y."/>
            <person name="Deng W."/>
            <person name="Jiang X."/>
            <person name="Wang W."/>
            <person name="Chen Q."/>
            <person name="Zhang S."/>
            <person name="Li H."/>
            <person name="Wu J."/>
            <person name="Wang P."/>
            <person name="Li P."/>
            <person name="Shi C."/>
            <person name="Zheng F."/>
            <person name="Jian J."/>
            <person name="Huang B."/>
            <person name="Shan D."/>
            <person name="Shi M."/>
            <person name="Fang C."/>
            <person name="Yue Y."/>
            <person name="Li F."/>
            <person name="Li D."/>
            <person name="Wei S."/>
            <person name="Han B."/>
            <person name="Jiang C."/>
            <person name="Yin Y."/>
            <person name="Xia T."/>
            <person name="Zhang Z."/>
            <person name="Bennetzen J.L."/>
            <person name="Zhao S."/>
            <person name="Wan X."/>
        </authorList>
    </citation>
    <scope>NUCLEOTIDE SEQUENCE [LARGE SCALE GENOMIC DNA]</scope>
    <source>
        <strain evidence="3">cv. Shuchazao</strain>
        <tissue evidence="2">Leaf</tissue>
    </source>
</reference>
<dbReference type="PANTHER" id="PTHR34792">
    <property type="entry name" value="OS02G0121500 PROTEIN"/>
    <property type="match status" value="1"/>
</dbReference>
<accession>A0A4S4D7Z9</accession>
<evidence type="ECO:0000313" key="2">
    <source>
        <dbReference type="EMBL" id="THF98564.1"/>
    </source>
</evidence>
<dbReference type="EMBL" id="SDRB02012176">
    <property type="protein sequence ID" value="THF98564.1"/>
    <property type="molecule type" value="Genomic_DNA"/>
</dbReference>
<dbReference type="InterPro" id="IPR040305">
    <property type="entry name" value="At1g75730-like"/>
</dbReference>
<feature type="region of interest" description="Disordered" evidence="1">
    <location>
        <begin position="209"/>
        <end position="244"/>
    </location>
</feature>
<feature type="region of interest" description="Disordered" evidence="1">
    <location>
        <begin position="1"/>
        <end position="31"/>
    </location>
</feature>
<dbReference type="Proteomes" id="UP000306102">
    <property type="component" value="Unassembled WGS sequence"/>
</dbReference>
<feature type="region of interest" description="Disordered" evidence="1">
    <location>
        <begin position="108"/>
        <end position="136"/>
    </location>
</feature>
<evidence type="ECO:0000256" key="1">
    <source>
        <dbReference type="SAM" id="MobiDB-lite"/>
    </source>
</evidence>
<keyword evidence="3" id="KW-1185">Reference proteome</keyword>
<name>A0A4S4D7Z9_CAMSN</name>
<gene>
    <name evidence="2" type="ORF">TEA_020107</name>
</gene>